<keyword evidence="5 11" id="KW-1133">Transmembrane helix</keyword>
<dbReference type="Proteomes" id="UP000694388">
    <property type="component" value="Unplaced"/>
</dbReference>
<feature type="transmembrane region" description="Helical" evidence="11">
    <location>
        <begin position="462"/>
        <end position="484"/>
    </location>
</feature>
<feature type="transmembrane region" description="Helical" evidence="11">
    <location>
        <begin position="529"/>
        <end position="548"/>
    </location>
</feature>
<evidence type="ECO:0000256" key="5">
    <source>
        <dbReference type="ARBA" id="ARBA00022989"/>
    </source>
</evidence>
<evidence type="ECO:0000256" key="6">
    <source>
        <dbReference type="ARBA" id="ARBA00023040"/>
    </source>
</evidence>
<dbReference type="PANTHER" id="PTHR24061:SF422">
    <property type="entry name" value="G-PROTEIN COUPLED RECEPTORS FAMILY 3 PROFILE DOMAIN-CONTAINING PROTEIN"/>
    <property type="match status" value="1"/>
</dbReference>
<accession>A0A8C4Q2I4</accession>
<keyword evidence="2" id="KW-1003">Cell membrane</keyword>
<evidence type="ECO:0000256" key="2">
    <source>
        <dbReference type="ARBA" id="ARBA00022475"/>
    </source>
</evidence>
<sequence>MAMIFAIKEVNNDPMLLPNVTLGYMIYEACFNTHKAVKATVSFIGCHSFSIGNATAMARIVSHFNWVFLGALQDDDDYGKQGIAQFVKEVENKGHCLDFIETIPNVDEVDKINLLVSVIVVFSAEIIFSPFVKEIWKRNITGKVWIASETWATFQPYTSQRLSHIFRGTIGFALQHGSIPGFYEFLVNLQPRFQNKLDKYNKDINQIRYETSRQKTKTILNAASVTTRSKCKSGSTFLNVKHELNKNHTMTCTGLEDLRNVETQFTDVSHMRVTFHTYIATYALAHALHDLQQCVPGQGPWDNATCAAITNFQSWQLLYYLKKVTFKVNKGETFFFDKNGDPPAAYEIVNWQKNTEGDLDFKFVGVFDSSYRQEKQLRIVSSEFVWNDGTPKVSVPSSLCSNSCQPGTRKATQIGKPLCCHDCIAYSQECFQCPKYFWPTKHRDACVLMAEEFLPLYDPVTITLLVLSLIGILLVSVVVLMMYTQRELPLMNDEDLKANILLLVALGGCFGSALVFIGKPSDNVCSLRETFPCVMLSLAITCMLAKCTRIGFPLKGIRRALKPVFGTFFVLWVVAVDPRVNYNTTARLGTIIIECTLTSPLWAFCSLIYLIILALLCLGLASKAHNKDSSLNEGKFITYNMLFLLMVVVAFIPAYMSTQGKHTIITETFAIIAVAFAFLGCSFVPKLGKMIHFNSSYAPWKHLLNAINGYLTIFV</sequence>
<name>A0A8C4Q2I4_EPTBU</name>
<keyword evidence="14" id="KW-1185">Reference proteome</keyword>
<dbReference type="OMA" id="EGSDVCM"/>
<dbReference type="FunFam" id="3.40.50.2300:FF:000016">
    <property type="entry name" value="Taste 1 receptor member 2"/>
    <property type="match status" value="1"/>
</dbReference>
<dbReference type="Pfam" id="PF01094">
    <property type="entry name" value="ANF_receptor"/>
    <property type="match status" value="1"/>
</dbReference>
<dbReference type="InterPro" id="IPR017978">
    <property type="entry name" value="GPCR_3_C"/>
</dbReference>
<dbReference type="InterPro" id="IPR028082">
    <property type="entry name" value="Peripla_BP_I"/>
</dbReference>
<evidence type="ECO:0000313" key="13">
    <source>
        <dbReference type="Ensembl" id="ENSEBUP00000008961.1"/>
    </source>
</evidence>
<evidence type="ECO:0000256" key="8">
    <source>
        <dbReference type="ARBA" id="ARBA00023170"/>
    </source>
</evidence>
<keyword evidence="4" id="KW-0732">Signal</keyword>
<keyword evidence="8" id="KW-0675">Receptor</keyword>
<evidence type="ECO:0000256" key="4">
    <source>
        <dbReference type="ARBA" id="ARBA00022729"/>
    </source>
</evidence>
<dbReference type="Pfam" id="PF00003">
    <property type="entry name" value="7tm_3"/>
    <property type="match status" value="1"/>
</dbReference>
<dbReference type="Gene3D" id="2.10.50.30">
    <property type="entry name" value="GPCR, family 3, nine cysteines domain"/>
    <property type="match status" value="1"/>
</dbReference>
<dbReference type="SUPFAM" id="SSF53822">
    <property type="entry name" value="Periplasmic binding protein-like I"/>
    <property type="match status" value="1"/>
</dbReference>
<dbReference type="AlphaFoldDB" id="A0A8C4Q2I4"/>
<dbReference type="PRINTS" id="PR00248">
    <property type="entry name" value="GPCRMGR"/>
</dbReference>
<comment type="subcellular location">
    <subcellularLocation>
        <location evidence="1">Cell membrane</location>
        <topology evidence="1">Multi-pass membrane protein</topology>
    </subcellularLocation>
</comment>
<dbReference type="InterPro" id="IPR001828">
    <property type="entry name" value="ANF_lig-bd_rcpt"/>
</dbReference>
<dbReference type="PANTHER" id="PTHR24061">
    <property type="entry name" value="CALCIUM-SENSING RECEPTOR-RELATED"/>
    <property type="match status" value="1"/>
</dbReference>
<evidence type="ECO:0000256" key="3">
    <source>
        <dbReference type="ARBA" id="ARBA00022692"/>
    </source>
</evidence>
<dbReference type="PROSITE" id="PS50259">
    <property type="entry name" value="G_PROTEIN_RECEP_F3_4"/>
    <property type="match status" value="1"/>
</dbReference>
<feature type="domain" description="G-protein coupled receptors family 3 profile" evidence="12">
    <location>
        <begin position="460"/>
        <end position="687"/>
    </location>
</feature>
<dbReference type="InterPro" id="IPR000337">
    <property type="entry name" value="GPCR_3"/>
</dbReference>
<proteinExistence type="predicted"/>
<keyword evidence="10" id="KW-0807">Transducer</keyword>
<dbReference type="Gene3D" id="3.40.50.2300">
    <property type="match status" value="3"/>
</dbReference>
<feature type="transmembrane region" description="Helical" evidence="11">
    <location>
        <begin position="496"/>
        <end position="517"/>
    </location>
</feature>
<reference evidence="13" key="1">
    <citation type="submission" date="2025-08" db="UniProtKB">
        <authorList>
            <consortium name="Ensembl"/>
        </authorList>
    </citation>
    <scope>IDENTIFICATION</scope>
</reference>
<evidence type="ECO:0000256" key="1">
    <source>
        <dbReference type="ARBA" id="ARBA00004651"/>
    </source>
</evidence>
<organism evidence="13 14">
    <name type="scientific">Eptatretus burgeri</name>
    <name type="common">Inshore hagfish</name>
    <dbReference type="NCBI Taxonomy" id="7764"/>
    <lineage>
        <taxon>Eukaryota</taxon>
        <taxon>Metazoa</taxon>
        <taxon>Chordata</taxon>
        <taxon>Craniata</taxon>
        <taxon>Vertebrata</taxon>
        <taxon>Cyclostomata</taxon>
        <taxon>Myxini</taxon>
        <taxon>Myxiniformes</taxon>
        <taxon>Myxinidae</taxon>
        <taxon>Eptatretinae</taxon>
        <taxon>Eptatretus</taxon>
    </lineage>
</organism>
<dbReference type="InterPro" id="IPR038550">
    <property type="entry name" value="GPCR_3_9-Cys_sf"/>
</dbReference>
<evidence type="ECO:0000256" key="10">
    <source>
        <dbReference type="ARBA" id="ARBA00023224"/>
    </source>
</evidence>
<feature type="transmembrane region" description="Helical" evidence="11">
    <location>
        <begin position="600"/>
        <end position="624"/>
    </location>
</feature>
<evidence type="ECO:0000256" key="9">
    <source>
        <dbReference type="ARBA" id="ARBA00023180"/>
    </source>
</evidence>
<evidence type="ECO:0000313" key="14">
    <source>
        <dbReference type="Proteomes" id="UP000694388"/>
    </source>
</evidence>
<evidence type="ECO:0000256" key="7">
    <source>
        <dbReference type="ARBA" id="ARBA00023136"/>
    </source>
</evidence>
<feature type="transmembrane region" description="Helical" evidence="11">
    <location>
        <begin position="662"/>
        <end position="684"/>
    </location>
</feature>
<keyword evidence="9" id="KW-0325">Glycoprotein</keyword>
<dbReference type="GO" id="GO:0004930">
    <property type="term" value="F:G protein-coupled receptor activity"/>
    <property type="evidence" value="ECO:0007669"/>
    <property type="project" value="UniProtKB-KW"/>
</dbReference>
<feature type="transmembrane region" description="Helical" evidence="11">
    <location>
        <begin position="560"/>
        <end position="580"/>
    </location>
</feature>
<dbReference type="GeneTree" id="ENSGT01150000286997"/>
<evidence type="ECO:0000259" key="12">
    <source>
        <dbReference type="PROSITE" id="PS50259"/>
    </source>
</evidence>
<keyword evidence="6" id="KW-0297">G-protein coupled receptor</keyword>
<dbReference type="InterPro" id="IPR000068">
    <property type="entry name" value="GPCR_3_Ca_sens_rcpt-rel"/>
</dbReference>
<reference evidence="13" key="2">
    <citation type="submission" date="2025-09" db="UniProtKB">
        <authorList>
            <consortium name="Ensembl"/>
        </authorList>
    </citation>
    <scope>IDENTIFICATION</scope>
</reference>
<feature type="transmembrane region" description="Helical" evidence="11">
    <location>
        <begin position="636"/>
        <end position="656"/>
    </location>
</feature>
<keyword evidence="3 11" id="KW-0812">Transmembrane</keyword>
<dbReference type="Ensembl" id="ENSEBUT00000009478.1">
    <property type="protein sequence ID" value="ENSEBUP00000008961.1"/>
    <property type="gene ID" value="ENSEBUG00000005781.1"/>
</dbReference>
<evidence type="ECO:0000256" key="11">
    <source>
        <dbReference type="SAM" id="Phobius"/>
    </source>
</evidence>
<keyword evidence="7 11" id="KW-0472">Membrane</keyword>
<protein>
    <recommendedName>
        <fullName evidence="12">G-protein coupled receptors family 3 profile domain-containing protein</fullName>
    </recommendedName>
</protein>
<dbReference type="GO" id="GO:0005886">
    <property type="term" value="C:plasma membrane"/>
    <property type="evidence" value="ECO:0007669"/>
    <property type="project" value="UniProtKB-SubCell"/>
</dbReference>